<evidence type="ECO:0000313" key="3">
    <source>
        <dbReference type="Proteomes" id="UP000515908"/>
    </source>
</evidence>
<gene>
    <name evidence="2" type="ORF">ADEAN_000798700</name>
</gene>
<evidence type="ECO:0000256" key="1">
    <source>
        <dbReference type="SAM" id="MobiDB-lite"/>
    </source>
</evidence>
<dbReference type="AlphaFoldDB" id="A0A7G2CM14"/>
<keyword evidence="3" id="KW-1185">Reference proteome</keyword>
<dbReference type="VEuPathDB" id="TriTrypDB:ADEAN_000798700"/>
<feature type="region of interest" description="Disordered" evidence="1">
    <location>
        <begin position="131"/>
        <end position="181"/>
    </location>
</feature>
<accession>A0A7G2CM14</accession>
<evidence type="ECO:0000313" key="2">
    <source>
        <dbReference type="EMBL" id="CAD2220465.1"/>
    </source>
</evidence>
<proteinExistence type="predicted"/>
<reference evidence="2 3" key="1">
    <citation type="submission" date="2020-08" db="EMBL/GenBank/DDBJ databases">
        <authorList>
            <person name="Newling K."/>
            <person name="Davey J."/>
            <person name="Forrester S."/>
        </authorList>
    </citation>
    <scope>NUCLEOTIDE SEQUENCE [LARGE SCALE GENOMIC DNA]</scope>
    <source>
        <strain evidence="3">Crithidia deanei Carvalho (ATCC PRA-265)</strain>
    </source>
</reference>
<dbReference type="EMBL" id="LR877161">
    <property type="protein sequence ID" value="CAD2220465.1"/>
    <property type="molecule type" value="Genomic_DNA"/>
</dbReference>
<protein>
    <submittedName>
        <fullName evidence="2">Uncharacterized protein</fullName>
    </submittedName>
</protein>
<dbReference type="Proteomes" id="UP000515908">
    <property type="component" value="Chromosome 17"/>
</dbReference>
<sequence length="181" mass="20306">MIAVTCCSDEKNLSSSKEDSVTLRFRALSPEELTARNARIEAVGLQPADQDDTYCSKLFFTALEQATAWRHLLSKQDSNNNKCTPPLFIPLQAYKERSDALKGQTTTVIEDSGADDCDRSVCVSTQATATPVKEKKNKNHTNKRSLESFFSQHTKRKREEKQQQQSSENEPEVICISDDEG</sequence>
<organism evidence="2 3">
    <name type="scientific">Angomonas deanei</name>
    <dbReference type="NCBI Taxonomy" id="59799"/>
    <lineage>
        <taxon>Eukaryota</taxon>
        <taxon>Discoba</taxon>
        <taxon>Euglenozoa</taxon>
        <taxon>Kinetoplastea</taxon>
        <taxon>Metakinetoplastina</taxon>
        <taxon>Trypanosomatida</taxon>
        <taxon>Trypanosomatidae</taxon>
        <taxon>Strigomonadinae</taxon>
        <taxon>Angomonas</taxon>
    </lineage>
</organism>
<name>A0A7G2CM14_9TRYP</name>